<reference evidence="1 2" key="1">
    <citation type="submission" date="2024-02" db="EMBL/GenBank/DDBJ databases">
        <title>Marinospirillum sp. MEB 164 isolated from Lonar lake sediment.</title>
        <authorList>
            <person name="Joshi A."/>
            <person name="Thite S."/>
        </authorList>
    </citation>
    <scope>NUCLEOTIDE SEQUENCE [LARGE SCALE GENOMIC DNA]</scope>
    <source>
        <strain evidence="1 2">MEB164</strain>
    </source>
</reference>
<organism evidence="1 2">
    <name type="scientific">Marinospirillum alkalitolerans</name>
    <dbReference type="NCBI Taxonomy" id="3123374"/>
    <lineage>
        <taxon>Bacteria</taxon>
        <taxon>Pseudomonadati</taxon>
        <taxon>Pseudomonadota</taxon>
        <taxon>Gammaproteobacteria</taxon>
        <taxon>Oceanospirillales</taxon>
        <taxon>Oceanospirillaceae</taxon>
        <taxon>Marinospirillum</taxon>
    </lineage>
</organism>
<protein>
    <submittedName>
        <fullName evidence="1">Uncharacterized protein</fullName>
    </submittedName>
</protein>
<dbReference type="Proteomes" id="UP001621714">
    <property type="component" value="Unassembled WGS sequence"/>
</dbReference>
<accession>A0ABW8PYA9</accession>
<comment type="caution">
    <text evidence="1">The sequence shown here is derived from an EMBL/GenBank/DDBJ whole genome shotgun (WGS) entry which is preliminary data.</text>
</comment>
<dbReference type="RefSeq" id="WP_405339842.1">
    <property type="nucleotide sequence ID" value="NZ_JBANFI010000005.1"/>
</dbReference>
<sequence>MLIFIFLGLVVVLAFVTIFFVHHRKAQEEKRIQFERLVRELEQQAKRVEPLLTRLRPHLLPYDLRAALAERWIRILHNRRDLGDKSEAFQAHLQEAEQLVSEIKSTSQPQVQRIADNKQGQEALNLLKNVQYLIMKEYREGKLSEAKGQEYLTSLRHAATQVVVEMNLSQAEQQLEAKKYRAAMIYYQNILKELKKYRGTDQSEFRDVYNDVRATLDRIKPLAQQELNQGPNLLADGMQAEEEEDAFQSDIQRAVIAGKERARQSRG</sequence>
<proteinExistence type="predicted"/>
<name>A0ABW8PYA9_9GAMM</name>
<gene>
    <name evidence="1" type="ORF">V6U78_09605</name>
</gene>
<keyword evidence="2" id="KW-1185">Reference proteome</keyword>
<evidence type="ECO:0000313" key="2">
    <source>
        <dbReference type="Proteomes" id="UP001621714"/>
    </source>
</evidence>
<evidence type="ECO:0000313" key="1">
    <source>
        <dbReference type="EMBL" id="MFK7161290.1"/>
    </source>
</evidence>
<dbReference type="EMBL" id="JBANFI010000005">
    <property type="protein sequence ID" value="MFK7161290.1"/>
    <property type="molecule type" value="Genomic_DNA"/>
</dbReference>